<dbReference type="Pfam" id="PF07686">
    <property type="entry name" value="V-set"/>
    <property type="match status" value="1"/>
</dbReference>
<evidence type="ECO:0000256" key="3">
    <source>
        <dbReference type="ARBA" id="ARBA00023136"/>
    </source>
</evidence>
<evidence type="ECO:0000256" key="1">
    <source>
        <dbReference type="ARBA" id="ARBA00004370"/>
    </source>
</evidence>
<keyword evidence="2 5" id="KW-0812">Transmembrane</keyword>
<dbReference type="InterPro" id="IPR013106">
    <property type="entry name" value="Ig_V-set"/>
</dbReference>
<dbReference type="Ensembl" id="ENSSANT00000032101.1">
    <property type="protein sequence ID" value="ENSSANP00000030158.1"/>
    <property type="gene ID" value="ENSSANG00000015447.1"/>
</dbReference>
<dbReference type="InterPro" id="IPR036179">
    <property type="entry name" value="Ig-like_dom_sf"/>
</dbReference>
<name>A0A671ME46_9TELE</name>
<evidence type="ECO:0000313" key="8">
    <source>
        <dbReference type="Ensembl" id="ENSSANP00000030158.1"/>
    </source>
</evidence>
<dbReference type="Gene3D" id="2.60.40.10">
    <property type="entry name" value="Immunoglobulins"/>
    <property type="match status" value="1"/>
</dbReference>
<evidence type="ECO:0000259" key="7">
    <source>
        <dbReference type="Pfam" id="PF07686"/>
    </source>
</evidence>
<feature type="transmembrane region" description="Helical" evidence="5">
    <location>
        <begin position="133"/>
        <end position="158"/>
    </location>
</feature>
<keyword evidence="5" id="KW-1133">Transmembrane helix</keyword>
<feature type="region of interest" description="Disordered" evidence="4">
    <location>
        <begin position="177"/>
        <end position="207"/>
    </location>
</feature>
<comment type="subcellular location">
    <subcellularLocation>
        <location evidence="1">Membrane</location>
    </subcellularLocation>
</comment>
<reference evidence="8" key="2">
    <citation type="submission" date="2025-09" db="UniProtKB">
        <authorList>
            <consortium name="Ensembl"/>
        </authorList>
    </citation>
    <scope>IDENTIFICATION</scope>
</reference>
<dbReference type="InterPro" id="IPR013783">
    <property type="entry name" value="Ig-like_fold"/>
</dbReference>
<keyword evidence="6" id="KW-0732">Signal</keyword>
<reference evidence="8" key="1">
    <citation type="submission" date="2025-08" db="UniProtKB">
        <authorList>
            <consortium name="Ensembl"/>
        </authorList>
    </citation>
    <scope>IDENTIFICATION</scope>
</reference>
<evidence type="ECO:0000256" key="6">
    <source>
        <dbReference type="SAM" id="SignalP"/>
    </source>
</evidence>
<dbReference type="InterPro" id="IPR050671">
    <property type="entry name" value="CD300_family_receptors"/>
</dbReference>
<feature type="signal peptide" evidence="6">
    <location>
        <begin position="1"/>
        <end position="17"/>
    </location>
</feature>
<accession>A0A671ME46</accession>
<dbReference type="GO" id="GO:0005886">
    <property type="term" value="C:plasma membrane"/>
    <property type="evidence" value="ECO:0007669"/>
    <property type="project" value="TreeGrafter"/>
</dbReference>
<keyword evidence="3 5" id="KW-0472">Membrane</keyword>
<keyword evidence="9" id="KW-1185">Reference proteome</keyword>
<evidence type="ECO:0000313" key="9">
    <source>
        <dbReference type="Proteomes" id="UP000472260"/>
    </source>
</evidence>
<proteinExistence type="predicted"/>
<feature type="domain" description="Immunoglobulin V-set" evidence="7">
    <location>
        <begin position="23"/>
        <end position="106"/>
    </location>
</feature>
<feature type="compositionally biased region" description="Polar residues" evidence="4">
    <location>
        <begin position="192"/>
        <end position="207"/>
    </location>
</feature>
<organism evidence="8 9">
    <name type="scientific">Sinocyclocheilus anshuiensis</name>
    <dbReference type="NCBI Taxonomy" id="1608454"/>
    <lineage>
        <taxon>Eukaryota</taxon>
        <taxon>Metazoa</taxon>
        <taxon>Chordata</taxon>
        <taxon>Craniata</taxon>
        <taxon>Vertebrata</taxon>
        <taxon>Euteleostomi</taxon>
        <taxon>Actinopterygii</taxon>
        <taxon>Neopterygii</taxon>
        <taxon>Teleostei</taxon>
        <taxon>Ostariophysi</taxon>
        <taxon>Cypriniformes</taxon>
        <taxon>Cyprinidae</taxon>
        <taxon>Cyprininae</taxon>
        <taxon>Sinocyclocheilus</taxon>
    </lineage>
</organism>
<dbReference type="PANTHER" id="PTHR11860">
    <property type="entry name" value="POLYMERIC-IMMUNOGLOBULIN RECEPTOR"/>
    <property type="match status" value="1"/>
</dbReference>
<dbReference type="Proteomes" id="UP000472260">
    <property type="component" value="Unassembled WGS sequence"/>
</dbReference>
<evidence type="ECO:0000256" key="5">
    <source>
        <dbReference type="SAM" id="Phobius"/>
    </source>
</evidence>
<feature type="chain" id="PRO_5025554888" description="Immunoglobulin V-set domain-containing protein" evidence="6">
    <location>
        <begin position="18"/>
        <end position="269"/>
    </location>
</feature>
<dbReference type="PANTHER" id="PTHR11860:SF118">
    <property type="entry name" value="CMRF35-LIKE MOLECULE 3-RELATED"/>
    <property type="match status" value="1"/>
</dbReference>
<dbReference type="SUPFAM" id="SSF48726">
    <property type="entry name" value="Immunoglobulin"/>
    <property type="match status" value="1"/>
</dbReference>
<evidence type="ECO:0000256" key="4">
    <source>
        <dbReference type="SAM" id="MobiDB-lite"/>
    </source>
</evidence>
<evidence type="ECO:0000256" key="2">
    <source>
        <dbReference type="ARBA" id="ARBA00022692"/>
    </source>
</evidence>
<dbReference type="GO" id="GO:0004888">
    <property type="term" value="F:transmembrane signaling receptor activity"/>
    <property type="evidence" value="ECO:0007669"/>
    <property type="project" value="TreeGrafter"/>
</dbReference>
<protein>
    <recommendedName>
        <fullName evidence="7">Immunoglobulin V-set domain-containing protein</fullName>
    </recommendedName>
</protein>
<sequence>MCVFVCVCVFVVSSSECVDITATGTEGEQALIVCPYAKGYEKAYKGFYKGNYKDYDFILQSNGGETSVSGRFSLRDDGKMRSLTVTIRNLRMEDAGRYICRVLDIHYYIFNTVSFSNTPPHLSTSDLNPQSSLFVIIIITAGLVLLLISAVLLVVAIWKKKTCGLISSSAEGLHLTEKRRKDNASEKGNPAVISNSHTAQSDDGSAANTEAVDTDLDYVNVAAAVRNGVNPDQIYTELNSSRHSDIYQSLRTDSVQEESIYHSIDQTLD</sequence>
<dbReference type="AlphaFoldDB" id="A0A671ME46"/>